<name>A0A4Z2EJK3_9TELE</name>
<dbReference type="Proteomes" id="UP000314294">
    <property type="component" value="Unassembled WGS sequence"/>
</dbReference>
<reference evidence="1 2" key="1">
    <citation type="submission" date="2019-03" db="EMBL/GenBank/DDBJ databases">
        <title>First draft genome of Liparis tanakae, snailfish: a comprehensive survey of snailfish specific genes.</title>
        <authorList>
            <person name="Kim W."/>
            <person name="Song I."/>
            <person name="Jeong J.-H."/>
            <person name="Kim D."/>
            <person name="Kim S."/>
            <person name="Ryu S."/>
            <person name="Song J.Y."/>
            <person name="Lee S.K."/>
        </authorList>
    </citation>
    <scope>NUCLEOTIDE SEQUENCE [LARGE SCALE GENOMIC DNA]</scope>
    <source>
        <tissue evidence="1">Muscle</tissue>
    </source>
</reference>
<sequence length="59" mass="6274">MGNRRGDSLACGPGPITDRRVFALGVGRLRLGLRGAAVPDELAQELELGQEELPDYVPA</sequence>
<evidence type="ECO:0000313" key="1">
    <source>
        <dbReference type="EMBL" id="TNN28614.1"/>
    </source>
</evidence>
<comment type="caution">
    <text evidence="1">The sequence shown here is derived from an EMBL/GenBank/DDBJ whole genome shotgun (WGS) entry which is preliminary data.</text>
</comment>
<proteinExistence type="predicted"/>
<protein>
    <submittedName>
        <fullName evidence="1">Uncharacterized protein</fullName>
    </submittedName>
</protein>
<dbReference type="AlphaFoldDB" id="A0A4Z2EJK3"/>
<keyword evidence="2" id="KW-1185">Reference proteome</keyword>
<gene>
    <name evidence="1" type="ORF">EYF80_061237</name>
</gene>
<organism evidence="1 2">
    <name type="scientific">Liparis tanakae</name>
    <name type="common">Tanaka's snailfish</name>
    <dbReference type="NCBI Taxonomy" id="230148"/>
    <lineage>
        <taxon>Eukaryota</taxon>
        <taxon>Metazoa</taxon>
        <taxon>Chordata</taxon>
        <taxon>Craniata</taxon>
        <taxon>Vertebrata</taxon>
        <taxon>Euteleostomi</taxon>
        <taxon>Actinopterygii</taxon>
        <taxon>Neopterygii</taxon>
        <taxon>Teleostei</taxon>
        <taxon>Neoteleostei</taxon>
        <taxon>Acanthomorphata</taxon>
        <taxon>Eupercaria</taxon>
        <taxon>Perciformes</taxon>
        <taxon>Cottioidei</taxon>
        <taxon>Cottales</taxon>
        <taxon>Liparidae</taxon>
        <taxon>Liparis</taxon>
    </lineage>
</organism>
<dbReference type="EMBL" id="SRLO01006680">
    <property type="protein sequence ID" value="TNN28614.1"/>
    <property type="molecule type" value="Genomic_DNA"/>
</dbReference>
<evidence type="ECO:0000313" key="2">
    <source>
        <dbReference type="Proteomes" id="UP000314294"/>
    </source>
</evidence>
<accession>A0A4Z2EJK3</accession>